<accession>A0ABP3G7Q1</accession>
<organism evidence="1 2">
    <name type="scientific">Bacillus carboniphilus</name>
    <dbReference type="NCBI Taxonomy" id="86663"/>
    <lineage>
        <taxon>Bacteria</taxon>
        <taxon>Bacillati</taxon>
        <taxon>Bacillota</taxon>
        <taxon>Bacilli</taxon>
        <taxon>Bacillales</taxon>
        <taxon>Bacillaceae</taxon>
        <taxon>Bacillus</taxon>
    </lineage>
</organism>
<reference evidence="2" key="1">
    <citation type="journal article" date="2019" name="Int. J. Syst. Evol. Microbiol.">
        <title>The Global Catalogue of Microorganisms (GCM) 10K type strain sequencing project: providing services to taxonomists for standard genome sequencing and annotation.</title>
        <authorList>
            <consortium name="The Broad Institute Genomics Platform"/>
            <consortium name="The Broad Institute Genome Sequencing Center for Infectious Disease"/>
            <person name="Wu L."/>
            <person name="Ma J."/>
        </authorList>
    </citation>
    <scope>NUCLEOTIDE SEQUENCE [LARGE SCALE GENOMIC DNA]</scope>
    <source>
        <strain evidence="2">JCM 9731</strain>
    </source>
</reference>
<dbReference type="RefSeq" id="WP_343800858.1">
    <property type="nucleotide sequence ID" value="NZ_BAAADJ010000055.1"/>
</dbReference>
<dbReference type="EMBL" id="BAAADJ010000055">
    <property type="protein sequence ID" value="GAA0338678.1"/>
    <property type="molecule type" value="Genomic_DNA"/>
</dbReference>
<dbReference type="Proteomes" id="UP001500782">
    <property type="component" value="Unassembled WGS sequence"/>
</dbReference>
<keyword evidence="2" id="KW-1185">Reference proteome</keyword>
<name>A0ABP3G7Q1_9BACI</name>
<evidence type="ECO:0000313" key="2">
    <source>
        <dbReference type="Proteomes" id="UP001500782"/>
    </source>
</evidence>
<proteinExistence type="predicted"/>
<gene>
    <name evidence="1" type="ORF">GCM10008967_31190</name>
</gene>
<protein>
    <recommendedName>
        <fullName evidence="3">Peptidyl-prolyl cis-trans isomerase</fullName>
    </recommendedName>
</protein>
<evidence type="ECO:0008006" key="3">
    <source>
        <dbReference type="Google" id="ProtNLM"/>
    </source>
</evidence>
<evidence type="ECO:0000313" key="1">
    <source>
        <dbReference type="EMBL" id="GAA0338678.1"/>
    </source>
</evidence>
<sequence length="164" mass="18344">MDLIIPLKGNVQFPLTLDPSVWIFDDRKIDLEEGLTNSENSKETIDFSEVLSKNWEKEIMEGAVSPPTIKTEKKFQKEKILTGTFGMKLKPFLETAEPSESAKEVVIETTEGEVSVSLKDAFDLILLFSIKGKPLKEDGPVHVIYGNGSNVNNPIKHVRSLTVR</sequence>
<comment type="caution">
    <text evidence="1">The sequence shown here is derived from an EMBL/GenBank/DDBJ whole genome shotgun (WGS) entry which is preliminary data.</text>
</comment>